<accession>A0AAV2BLU9</accession>
<dbReference type="Pfam" id="PF26557">
    <property type="entry name" value="Cullin_AB"/>
    <property type="match status" value="1"/>
</dbReference>
<dbReference type="InterPro" id="IPR059120">
    <property type="entry name" value="Cullin-like_AB"/>
</dbReference>
<dbReference type="SUPFAM" id="SSF46785">
    <property type="entry name" value="Winged helix' DNA-binding domain"/>
    <property type="match status" value="1"/>
</dbReference>
<gene>
    <name evidence="5" type="ORF">LARSCL_LOCUS19901</name>
</gene>
<dbReference type="InterPro" id="IPR019559">
    <property type="entry name" value="Cullin_neddylation_domain"/>
</dbReference>
<dbReference type="SUPFAM" id="SSF75632">
    <property type="entry name" value="Cullin homology domain"/>
    <property type="match status" value="1"/>
</dbReference>
<keyword evidence="2" id="KW-0832">Ubl conjugation</keyword>
<dbReference type="InterPro" id="IPR036317">
    <property type="entry name" value="Cullin_homology_sf"/>
</dbReference>
<comment type="caution">
    <text evidence="5">The sequence shown here is derived from an EMBL/GenBank/DDBJ whole genome shotgun (WGS) entry which is preliminary data.</text>
</comment>
<protein>
    <recommendedName>
        <fullName evidence="4">Cullin family profile domain-containing protein</fullName>
    </recommendedName>
</protein>
<dbReference type="GO" id="GO:0031625">
    <property type="term" value="F:ubiquitin protein ligase binding"/>
    <property type="evidence" value="ECO:0007669"/>
    <property type="project" value="InterPro"/>
</dbReference>
<dbReference type="Pfam" id="PF10557">
    <property type="entry name" value="Cullin_Nedd8"/>
    <property type="match status" value="1"/>
</dbReference>
<evidence type="ECO:0000256" key="2">
    <source>
        <dbReference type="ARBA" id="ARBA00022843"/>
    </source>
</evidence>
<sequence length="163" mass="19147">LLLYNRADVLSYEKILEITKLSEEQLSNQIQSLLESKLILAIHSQEKAIKAGSSFSLNKEYSNKRTKFRVSAVFQKEATQQEVQKTYVSVERERKVYLEAAIVRIMKSRKVLRHNTLIQEVINQARERFMPNVSMIEKCIEQLIEKEYIERTPNSAEEYSYKV</sequence>
<dbReference type="Gene3D" id="1.10.10.10">
    <property type="entry name" value="Winged helix-like DNA-binding domain superfamily/Winged helix DNA-binding domain"/>
    <property type="match status" value="1"/>
</dbReference>
<evidence type="ECO:0000259" key="4">
    <source>
        <dbReference type="PROSITE" id="PS50069"/>
    </source>
</evidence>
<proteinExistence type="inferred from homology"/>
<dbReference type="InterPro" id="IPR036388">
    <property type="entry name" value="WH-like_DNA-bd_sf"/>
</dbReference>
<feature type="domain" description="Cullin family profile" evidence="4">
    <location>
        <begin position="1"/>
        <end position="34"/>
    </location>
</feature>
<dbReference type="Proteomes" id="UP001497382">
    <property type="component" value="Unassembled WGS sequence"/>
</dbReference>
<dbReference type="InterPro" id="IPR036390">
    <property type="entry name" value="WH_DNA-bd_sf"/>
</dbReference>
<dbReference type="SMART" id="SM00884">
    <property type="entry name" value="Cullin_Nedd8"/>
    <property type="match status" value="1"/>
</dbReference>
<organism evidence="5 6">
    <name type="scientific">Larinioides sclopetarius</name>
    <dbReference type="NCBI Taxonomy" id="280406"/>
    <lineage>
        <taxon>Eukaryota</taxon>
        <taxon>Metazoa</taxon>
        <taxon>Ecdysozoa</taxon>
        <taxon>Arthropoda</taxon>
        <taxon>Chelicerata</taxon>
        <taxon>Arachnida</taxon>
        <taxon>Araneae</taxon>
        <taxon>Araneomorphae</taxon>
        <taxon>Entelegynae</taxon>
        <taxon>Araneoidea</taxon>
        <taxon>Araneidae</taxon>
        <taxon>Larinioides</taxon>
    </lineage>
</organism>
<evidence type="ECO:0000256" key="3">
    <source>
        <dbReference type="PROSITE-ProRule" id="PRU00330"/>
    </source>
</evidence>
<evidence type="ECO:0000313" key="5">
    <source>
        <dbReference type="EMBL" id="CAL1296655.1"/>
    </source>
</evidence>
<dbReference type="FunFam" id="1.10.10.10:FF:000014">
    <property type="entry name" value="Cullin 1"/>
    <property type="match status" value="1"/>
</dbReference>
<dbReference type="PROSITE" id="PS50069">
    <property type="entry name" value="CULLIN_2"/>
    <property type="match status" value="1"/>
</dbReference>
<comment type="similarity">
    <text evidence="3">Belongs to the cullin family.</text>
</comment>
<dbReference type="AlphaFoldDB" id="A0AAV2BLU9"/>
<dbReference type="InterPro" id="IPR045093">
    <property type="entry name" value="Cullin"/>
</dbReference>
<dbReference type="EMBL" id="CAXIEN010000402">
    <property type="protein sequence ID" value="CAL1296655.1"/>
    <property type="molecule type" value="Genomic_DNA"/>
</dbReference>
<dbReference type="InterPro" id="IPR016158">
    <property type="entry name" value="Cullin_homology"/>
</dbReference>
<dbReference type="PANTHER" id="PTHR11932">
    <property type="entry name" value="CULLIN"/>
    <property type="match status" value="1"/>
</dbReference>
<keyword evidence="6" id="KW-1185">Reference proteome</keyword>
<dbReference type="Gene3D" id="3.30.230.130">
    <property type="entry name" value="Cullin, Chain C, Domain 2"/>
    <property type="match status" value="1"/>
</dbReference>
<evidence type="ECO:0000256" key="1">
    <source>
        <dbReference type="ARBA" id="ARBA00022499"/>
    </source>
</evidence>
<dbReference type="GO" id="GO:0006511">
    <property type="term" value="P:ubiquitin-dependent protein catabolic process"/>
    <property type="evidence" value="ECO:0007669"/>
    <property type="project" value="InterPro"/>
</dbReference>
<keyword evidence="1" id="KW-1017">Isopeptide bond</keyword>
<feature type="non-terminal residue" evidence="5">
    <location>
        <position position="1"/>
    </location>
</feature>
<evidence type="ECO:0000313" key="6">
    <source>
        <dbReference type="Proteomes" id="UP001497382"/>
    </source>
</evidence>
<reference evidence="5 6" key="1">
    <citation type="submission" date="2024-04" db="EMBL/GenBank/DDBJ databases">
        <authorList>
            <person name="Rising A."/>
            <person name="Reimegard J."/>
            <person name="Sonavane S."/>
            <person name="Akerstrom W."/>
            <person name="Nylinder S."/>
            <person name="Hedman E."/>
            <person name="Kallberg Y."/>
        </authorList>
    </citation>
    <scope>NUCLEOTIDE SEQUENCE [LARGE SCALE GENOMIC DNA]</scope>
</reference>
<name>A0AAV2BLU9_9ARAC</name>